<organism evidence="2 3">
    <name type="scientific">Diaporthe australafricana</name>
    <dbReference type="NCBI Taxonomy" id="127596"/>
    <lineage>
        <taxon>Eukaryota</taxon>
        <taxon>Fungi</taxon>
        <taxon>Dikarya</taxon>
        <taxon>Ascomycota</taxon>
        <taxon>Pezizomycotina</taxon>
        <taxon>Sordariomycetes</taxon>
        <taxon>Sordariomycetidae</taxon>
        <taxon>Diaporthales</taxon>
        <taxon>Diaporthaceae</taxon>
        <taxon>Diaporthe</taxon>
    </lineage>
</organism>
<sequence>MARSDKSVATDLISNVSKVADTLVTMLVKGQSPAAQTLRWKLGKTRTMDLKMSLALLSLELKNDTTRSHVVSGSGVMNLTFMEVGTRLEDVLNGAYIETFLDAHRVVNDRGSYLLLRKLASVLDTATADFAAELSINTDVSKLSSLIIVLQTFMSLVNDDIPDDHHQAHEDSMLAGKPPPLDVRVAAFEGPESIRVMAQYLHDALHSYWPCQVADHQHDGALGECLQAYMSLNPGWILPGGHMEDFFVILQGENMQQQCRVRFMKRDTNFQSDTLICEIPFEDTQEGCLPFLFNAERQLWDEDDELLLRNQLLSVNVDACADYELVPLRTLLKASKPTFEAKRIIEVILARSLLILIKGSWMGLQHCLSLDNIYVFCQVQNVHPQSVAPCFTEVFVSNLFGPHTQSSTNPKPIGRFSHPFPAIQAFGILLADIERGSVSGTDFDDEEKKGRKTVIAQAREALTDIADRLGSGSGVYQAIDFCLDRKSFGRYAGPGRDTAA</sequence>
<dbReference type="InterPro" id="IPR056002">
    <property type="entry name" value="DUF7580"/>
</dbReference>
<dbReference type="Proteomes" id="UP001583177">
    <property type="component" value="Unassembled WGS sequence"/>
</dbReference>
<keyword evidence="3" id="KW-1185">Reference proteome</keyword>
<name>A0ABR3Y1V2_9PEZI</name>
<feature type="domain" description="DUF7580" evidence="1">
    <location>
        <begin position="192"/>
        <end position="486"/>
    </location>
</feature>
<dbReference type="Pfam" id="PF24476">
    <property type="entry name" value="DUF7580"/>
    <property type="match status" value="1"/>
</dbReference>
<evidence type="ECO:0000313" key="2">
    <source>
        <dbReference type="EMBL" id="KAL1882257.1"/>
    </source>
</evidence>
<evidence type="ECO:0000259" key="1">
    <source>
        <dbReference type="Pfam" id="PF24476"/>
    </source>
</evidence>
<comment type="caution">
    <text evidence="2">The sequence shown here is derived from an EMBL/GenBank/DDBJ whole genome shotgun (WGS) entry which is preliminary data.</text>
</comment>
<gene>
    <name evidence="2" type="ORF">Daus18300_000743</name>
</gene>
<evidence type="ECO:0000313" key="3">
    <source>
        <dbReference type="Proteomes" id="UP001583177"/>
    </source>
</evidence>
<reference evidence="2 3" key="1">
    <citation type="journal article" date="2024" name="IMA Fungus">
        <title>IMA Genome - F19 : A genome assembly and annotation guide to empower mycologists, including annotated draft genome sequences of Ceratocystis pirilliformis, Diaporthe australafricana, Fusarium ophioides, Paecilomyces lecythidis, and Sporothrix stenoceras.</title>
        <authorList>
            <person name="Aylward J."/>
            <person name="Wilson A.M."/>
            <person name="Visagie C.M."/>
            <person name="Spraker J."/>
            <person name="Barnes I."/>
            <person name="Buitendag C."/>
            <person name="Ceriani C."/>
            <person name="Del Mar Angel L."/>
            <person name="du Plessis D."/>
            <person name="Fuchs T."/>
            <person name="Gasser K."/>
            <person name="Kramer D."/>
            <person name="Li W."/>
            <person name="Munsamy K."/>
            <person name="Piso A."/>
            <person name="Price J.L."/>
            <person name="Sonnekus B."/>
            <person name="Thomas C."/>
            <person name="van der Nest A."/>
            <person name="van Dijk A."/>
            <person name="van Heerden A."/>
            <person name="van Vuuren N."/>
            <person name="Yilmaz N."/>
            <person name="Duong T.A."/>
            <person name="van der Merwe N.A."/>
            <person name="Wingfield M.J."/>
            <person name="Wingfield B.D."/>
        </authorList>
    </citation>
    <scope>NUCLEOTIDE SEQUENCE [LARGE SCALE GENOMIC DNA]</scope>
    <source>
        <strain evidence="2 3">CMW 18300</strain>
    </source>
</reference>
<accession>A0ABR3Y1V2</accession>
<proteinExistence type="predicted"/>
<protein>
    <recommendedName>
        <fullName evidence="1">DUF7580 domain-containing protein</fullName>
    </recommendedName>
</protein>
<dbReference type="EMBL" id="JAWRVE010000004">
    <property type="protein sequence ID" value="KAL1882257.1"/>
    <property type="molecule type" value="Genomic_DNA"/>
</dbReference>